<dbReference type="InterPro" id="IPR011990">
    <property type="entry name" value="TPR-like_helical_dom_sf"/>
</dbReference>
<dbReference type="EMBL" id="CAJNOH010000309">
    <property type="protein sequence ID" value="CAF0994239.1"/>
    <property type="molecule type" value="Genomic_DNA"/>
</dbReference>
<gene>
    <name evidence="12" type="ORF">JXQ802_LOCUS17790</name>
    <name evidence="11" type="ORF">PYM288_LOCUS14280</name>
</gene>
<evidence type="ECO:0000256" key="9">
    <source>
        <dbReference type="RuleBase" id="RU361228"/>
    </source>
</evidence>
<evidence type="ECO:0000313" key="13">
    <source>
        <dbReference type="Proteomes" id="UP000663870"/>
    </source>
</evidence>
<evidence type="ECO:0000256" key="7">
    <source>
        <dbReference type="ARBA" id="ARBA00047597"/>
    </source>
</evidence>
<evidence type="ECO:0000256" key="3">
    <source>
        <dbReference type="ARBA" id="ARBA00022679"/>
    </source>
</evidence>
<keyword evidence="6 8" id="KW-0802">TPR repeat</keyword>
<evidence type="ECO:0000256" key="1">
    <source>
        <dbReference type="ARBA" id="ARBA00009558"/>
    </source>
</evidence>
<comment type="catalytic activity">
    <reaction evidence="7 9">
        <text>L-arginyl-[protein] + NAD(+) = N(omega)-(ADP-D-ribosyl)-L-arginyl-[protein] + nicotinamide + H(+)</text>
        <dbReference type="Rhea" id="RHEA:19149"/>
        <dbReference type="Rhea" id="RHEA-COMP:10532"/>
        <dbReference type="Rhea" id="RHEA-COMP:15087"/>
        <dbReference type="ChEBI" id="CHEBI:15378"/>
        <dbReference type="ChEBI" id="CHEBI:17154"/>
        <dbReference type="ChEBI" id="CHEBI:29965"/>
        <dbReference type="ChEBI" id="CHEBI:57540"/>
        <dbReference type="ChEBI" id="CHEBI:142554"/>
        <dbReference type="EC" id="2.4.2.31"/>
    </reaction>
</comment>
<feature type="repeat" description="TPR" evidence="8">
    <location>
        <begin position="586"/>
        <end position="619"/>
    </location>
</feature>
<accession>A0A814M4E9</accession>
<dbReference type="SUPFAM" id="SSF48452">
    <property type="entry name" value="TPR-like"/>
    <property type="match status" value="1"/>
</dbReference>
<dbReference type="Pfam" id="PF13424">
    <property type="entry name" value="TPR_12"/>
    <property type="match status" value="3"/>
</dbReference>
<keyword evidence="9" id="KW-0521">NADP</keyword>
<dbReference type="PROSITE" id="PS50293">
    <property type="entry name" value="TPR_REGION"/>
    <property type="match status" value="1"/>
</dbReference>
<dbReference type="EC" id="2.4.2.31" evidence="9"/>
<dbReference type="SMART" id="SM00028">
    <property type="entry name" value="TPR"/>
    <property type="match status" value="7"/>
</dbReference>
<evidence type="ECO:0000313" key="12">
    <source>
        <dbReference type="EMBL" id="CAF1073040.1"/>
    </source>
</evidence>
<name>A0A814M4E9_9BILA</name>
<keyword evidence="13" id="KW-1185">Reference proteome</keyword>
<dbReference type="Proteomes" id="UP000663870">
    <property type="component" value="Unassembled WGS sequence"/>
</dbReference>
<evidence type="ECO:0000313" key="11">
    <source>
        <dbReference type="EMBL" id="CAF0994239.1"/>
    </source>
</evidence>
<dbReference type="GO" id="GO:0106274">
    <property type="term" value="F:NAD+-protein-arginine ADP-ribosyltransferase activity"/>
    <property type="evidence" value="ECO:0007669"/>
    <property type="project" value="UniProtKB-EC"/>
</dbReference>
<dbReference type="InterPro" id="IPR019734">
    <property type="entry name" value="TPR_rpt"/>
</dbReference>
<sequence>MPPKDHFILKFDRNSIQNLKGRVYETMKQYSYEQIGESIPAFFNTKAAGSGLINPTKPPVPIVGHHYVACIYDDLKLIDCLVEINAITGDPEDSHYTLSQLQKIVNSITLHTDVDASCKFIQKERDEQIFLIVSGTLGKKLVPLVHHYVRLDSIYVFCQQPSFHGWTENWKKIKLVSNQIERICQALVGDISQCEQDLTPTSILSSKDSSNQDLQQVDSSFMYSQLIKEILLEMTYDEQAIKELADFCRKKYKENVDGLKIINEFESHYHEHSPIWWYTRECFTYQMLNSSLRTFKINTIATMGFFMKDIHEQIKEIHSKRSTRMGPFIVYRGQGMLNDEFMELRNNIGGLLSFNSFLSTTVDLNVAMKFAQRSIGRDGKTSVLFEIEVDPMLTSTPFASLNNVSYYTKKEEEILFSMHSVFQVVQVKEHTDHIWKINLKSVRNNDLQITRLTEQMRREIGEGSTIDRLGRLMITLGEIEKAEAVYELLRELTPENDKKIFAWIRNQLGYIKYKQGYYTKAQEFYKDAREIQEKMRPSTDIDLAVTYSNMGLLYTNLNDSSNALLYHQKALEIREKNLKVNHQDLATTYNNIGLVYFERQEFSTALSYYEKTLKIYQEILPENHPWLATAYKNIGLAQISMKERMTGLNNLCKAMDIRKMVLPSNHPSIASICCSIGEVYRETGDYSTAFKFYEEALDIEKKAPKINYSSLAMTYYKISRILNELKQYDKAVKYAELAVQSASKSSTPNEEDAKKFKDNFERLRTKLS</sequence>
<proteinExistence type="inferred from homology"/>
<feature type="repeat" description="TPR" evidence="8">
    <location>
        <begin position="670"/>
        <end position="703"/>
    </location>
</feature>
<protein>
    <recommendedName>
        <fullName evidence="9">NAD(P)(+)--arginine ADP-ribosyltransferase</fullName>
        <ecNumber evidence="9">2.4.2.31</ecNumber>
    </recommendedName>
    <alternativeName>
        <fullName evidence="9">Mono(ADP-ribosyl)transferase</fullName>
    </alternativeName>
</protein>
<evidence type="ECO:0000256" key="4">
    <source>
        <dbReference type="ARBA" id="ARBA00022695"/>
    </source>
</evidence>
<dbReference type="Pfam" id="PF01129">
    <property type="entry name" value="ART"/>
    <property type="match status" value="1"/>
</dbReference>
<evidence type="ECO:0000256" key="6">
    <source>
        <dbReference type="ARBA" id="ARBA00022803"/>
    </source>
</evidence>
<reference evidence="12" key="1">
    <citation type="submission" date="2021-02" db="EMBL/GenBank/DDBJ databases">
        <authorList>
            <person name="Nowell W R."/>
        </authorList>
    </citation>
    <scope>NUCLEOTIDE SEQUENCE</scope>
</reference>
<keyword evidence="2 9" id="KW-0328">Glycosyltransferase</keyword>
<feature type="compositionally biased region" description="Basic and acidic residues" evidence="10">
    <location>
        <begin position="751"/>
        <end position="768"/>
    </location>
</feature>
<keyword evidence="5" id="KW-0677">Repeat</keyword>
<comment type="similarity">
    <text evidence="1 9">Belongs to the Arg-specific ADP-ribosyltransferase family.</text>
</comment>
<comment type="caution">
    <text evidence="12">The sequence shown here is derived from an EMBL/GenBank/DDBJ whole genome shotgun (WGS) entry which is preliminary data.</text>
</comment>
<dbReference type="EMBL" id="CAJNOL010000456">
    <property type="protein sequence ID" value="CAF1073040.1"/>
    <property type="molecule type" value="Genomic_DNA"/>
</dbReference>
<dbReference type="PROSITE" id="PS50005">
    <property type="entry name" value="TPR"/>
    <property type="match status" value="4"/>
</dbReference>
<dbReference type="Proteomes" id="UP000663854">
    <property type="component" value="Unassembled WGS sequence"/>
</dbReference>
<evidence type="ECO:0000256" key="5">
    <source>
        <dbReference type="ARBA" id="ARBA00022737"/>
    </source>
</evidence>
<keyword evidence="4" id="KW-0548">Nucleotidyltransferase</keyword>
<feature type="repeat" description="TPR" evidence="8">
    <location>
        <begin position="463"/>
        <end position="496"/>
    </location>
</feature>
<dbReference type="PANTHER" id="PTHR45641">
    <property type="entry name" value="TETRATRICOPEPTIDE REPEAT PROTEIN (AFU_ORTHOLOGUE AFUA_6G03870)"/>
    <property type="match status" value="1"/>
</dbReference>
<dbReference type="GO" id="GO:0016779">
    <property type="term" value="F:nucleotidyltransferase activity"/>
    <property type="evidence" value="ECO:0007669"/>
    <property type="project" value="UniProtKB-KW"/>
</dbReference>
<evidence type="ECO:0000256" key="10">
    <source>
        <dbReference type="SAM" id="MobiDB-lite"/>
    </source>
</evidence>
<keyword evidence="3 9" id="KW-0808">Transferase</keyword>
<dbReference type="Gene3D" id="3.90.176.10">
    <property type="entry name" value="Toxin ADP-ribosyltransferase, Chain A, domain 1"/>
    <property type="match status" value="1"/>
</dbReference>
<organism evidence="12 13">
    <name type="scientific">Rotaria sordida</name>
    <dbReference type="NCBI Taxonomy" id="392033"/>
    <lineage>
        <taxon>Eukaryota</taxon>
        <taxon>Metazoa</taxon>
        <taxon>Spiralia</taxon>
        <taxon>Gnathifera</taxon>
        <taxon>Rotifera</taxon>
        <taxon>Eurotatoria</taxon>
        <taxon>Bdelloidea</taxon>
        <taxon>Philodinida</taxon>
        <taxon>Philodinidae</taxon>
        <taxon>Rotaria</taxon>
    </lineage>
</organism>
<dbReference type="InterPro" id="IPR000768">
    <property type="entry name" value="ART"/>
</dbReference>
<feature type="region of interest" description="Disordered" evidence="10">
    <location>
        <begin position="741"/>
        <end position="768"/>
    </location>
</feature>
<evidence type="ECO:0000256" key="8">
    <source>
        <dbReference type="PROSITE-ProRule" id="PRU00339"/>
    </source>
</evidence>
<dbReference type="AlphaFoldDB" id="A0A814M4E9"/>
<evidence type="ECO:0000256" key="2">
    <source>
        <dbReference type="ARBA" id="ARBA00022676"/>
    </source>
</evidence>
<dbReference type="PANTHER" id="PTHR45641:SF19">
    <property type="entry name" value="NEPHROCYSTIN-3"/>
    <property type="match status" value="1"/>
</dbReference>
<dbReference type="SUPFAM" id="SSF56399">
    <property type="entry name" value="ADP-ribosylation"/>
    <property type="match status" value="1"/>
</dbReference>
<keyword evidence="9" id="KW-0520">NAD</keyword>
<dbReference type="Gene3D" id="1.25.40.10">
    <property type="entry name" value="Tetratricopeptide repeat domain"/>
    <property type="match status" value="2"/>
</dbReference>
<feature type="repeat" description="TPR" evidence="8">
    <location>
        <begin position="544"/>
        <end position="577"/>
    </location>
</feature>
<dbReference type="PROSITE" id="PS51996">
    <property type="entry name" value="TR_MART"/>
    <property type="match status" value="1"/>
</dbReference>